<protein>
    <submittedName>
        <fullName evidence="1">Uncharacterized protein</fullName>
    </submittedName>
</protein>
<organism evidence="1 2">
    <name type="scientific">Pedobacter polaris</name>
    <dbReference type="NCBI Taxonomy" id="2571273"/>
    <lineage>
        <taxon>Bacteria</taxon>
        <taxon>Pseudomonadati</taxon>
        <taxon>Bacteroidota</taxon>
        <taxon>Sphingobacteriia</taxon>
        <taxon>Sphingobacteriales</taxon>
        <taxon>Sphingobacteriaceae</taxon>
        <taxon>Pedobacter</taxon>
    </lineage>
</organism>
<dbReference type="Pfam" id="PF20365">
    <property type="entry name" value="DUF6660"/>
    <property type="match status" value="1"/>
</dbReference>
<keyword evidence="2" id="KW-1185">Reference proteome</keyword>
<dbReference type="EMBL" id="SWBR01000005">
    <property type="protein sequence ID" value="TKC05379.1"/>
    <property type="molecule type" value="Genomic_DNA"/>
</dbReference>
<name>A0A4U1CFI0_9SPHI</name>
<evidence type="ECO:0000313" key="2">
    <source>
        <dbReference type="Proteomes" id="UP000309488"/>
    </source>
</evidence>
<comment type="caution">
    <text evidence="1">The sequence shown here is derived from an EMBL/GenBank/DDBJ whole genome shotgun (WGS) entry which is preliminary data.</text>
</comment>
<dbReference type="Proteomes" id="UP000309488">
    <property type="component" value="Unassembled WGS sequence"/>
</dbReference>
<reference evidence="1 2" key="1">
    <citation type="submission" date="2019-04" db="EMBL/GenBank/DDBJ databases">
        <title>Pedobacter sp. RP-3-22 sp. nov., isolated from Arctic soil.</title>
        <authorList>
            <person name="Dahal R.H."/>
            <person name="Kim D.-U."/>
        </authorList>
    </citation>
    <scope>NUCLEOTIDE SEQUENCE [LARGE SCALE GENOMIC DNA]</scope>
    <source>
        <strain evidence="1 2">RP-3-22</strain>
    </source>
</reference>
<dbReference type="RefSeq" id="WP_136843283.1">
    <property type="nucleotide sequence ID" value="NZ_SWBR01000005.1"/>
</dbReference>
<proteinExistence type="predicted"/>
<gene>
    <name evidence="1" type="ORF">FA048_16755</name>
</gene>
<dbReference type="AlphaFoldDB" id="A0A4U1CFI0"/>
<sequence length="104" mass="11714">MKNLGIFYLIMVVLLSALPCSDELENKDFVENTSAIISHEKDDCKTESCSPICLCTCCGQSVIETDLVSFTTKILATERPSLISAYHFKLEQRDQNIWQPPKLV</sequence>
<accession>A0A4U1CFI0</accession>
<dbReference type="OrthoDB" id="997115at2"/>
<evidence type="ECO:0000313" key="1">
    <source>
        <dbReference type="EMBL" id="TKC05379.1"/>
    </source>
</evidence>
<dbReference type="InterPro" id="IPR046601">
    <property type="entry name" value="DUF6660"/>
</dbReference>